<dbReference type="EMBL" id="EU559167">
    <property type="protein sequence ID" value="ACE75642.1"/>
    <property type="molecule type" value="Genomic_DNA"/>
</dbReference>
<protein>
    <submittedName>
        <fullName evidence="1">Uncharacterized protein</fullName>
    </submittedName>
</protein>
<dbReference type="EMBL" id="FP929003">
    <property type="protein sequence ID" value="CBK41237.1"/>
    <property type="molecule type" value="Genomic_DNA"/>
</dbReference>
<name>B3U4S5_9BACT</name>
<dbReference type="AlphaFoldDB" id="B3U4S5"/>
<evidence type="ECO:0000313" key="3">
    <source>
        <dbReference type="Proteomes" id="UP000001660"/>
    </source>
</evidence>
<dbReference type="HOGENOM" id="CLU_2599512_0_0_0"/>
<evidence type="ECO:0000313" key="2">
    <source>
        <dbReference type="EMBL" id="CBK41237.1"/>
    </source>
</evidence>
<reference evidence="2 3" key="2">
    <citation type="journal article" date="2010" name="Proc. Natl. Acad. Sci. U.S.A.">
        <title>A Nitrospira metagenome illuminates the physiology and evolution of globally important nitrite-oxidizing bacteria.</title>
        <authorList>
            <person name="Lucker S."/>
            <person name="Wagner M."/>
            <person name="Maixner F."/>
            <person name="Pelletier E."/>
            <person name="Koch H."/>
            <person name="Vacherie B."/>
            <person name="Rattei T."/>
            <person name="Sinninghe Damste J."/>
            <person name="Spieck E."/>
            <person name="Le Paslier D."/>
            <person name="Daims H."/>
        </authorList>
    </citation>
    <scope>NUCLEOTIDE SEQUENCE [LARGE SCALE GENOMIC DNA]</scope>
</reference>
<sequence>MTSRMRIMVPNGSSPILFVTEKLIGSQTQAASSTASSALSFPSLIRSRVADNVTIQKERPLWVTNCMSADYRMLPLNRN</sequence>
<dbReference type="Proteomes" id="UP000001660">
    <property type="component" value="Chromosome"/>
</dbReference>
<reference evidence="2" key="3">
    <citation type="submission" date="2010-03" db="EMBL/GenBank/DDBJ databases">
        <authorList>
            <person name="Genoscope - CEA"/>
        </authorList>
    </citation>
    <scope>NUCLEOTIDE SEQUENCE</scope>
</reference>
<dbReference type="STRING" id="330214.NIDE1496"/>
<reference evidence="1" key="1">
    <citation type="journal article" date="2008" name="Environ. Microbiol.">
        <title>Environmental genomics reveals a functional chlorite dismutase in the nitrite-oxidizing bacterium 'Candidatus Nitrospira defluvii'.</title>
        <authorList>
            <person name="Maixner F."/>
            <person name="Wagner M."/>
            <person name="Lucker S."/>
            <person name="Pelletier E."/>
            <person name="Schmitz-Esser S."/>
            <person name="Hace K."/>
            <person name="Spieck E."/>
            <person name="Konrat R."/>
            <person name="Le Paslier D."/>
            <person name="Daims H."/>
        </authorList>
    </citation>
    <scope>NUCLEOTIDE SEQUENCE</scope>
</reference>
<keyword evidence="3" id="KW-1185">Reference proteome</keyword>
<evidence type="ECO:0000313" key="1">
    <source>
        <dbReference type="EMBL" id="ACE75642.1"/>
    </source>
</evidence>
<organism evidence="1">
    <name type="scientific">Nitrospira defluvii</name>
    <dbReference type="NCBI Taxonomy" id="330214"/>
    <lineage>
        <taxon>Bacteria</taxon>
        <taxon>Pseudomonadati</taxon>
        <taxon>Nitrospirota</taxon>
        <taxon>Nitrospiria</taxon>
        <taxon>Nitrospirales</taxon>
        <taxon>Nitrospiraceae</taxon>
        <taxon>Nitrospira</taxon>
    </lineage>
</organism>
<gene>
    <name evidence="2" type="ORF">NIDE1496</name>
</gene>
<proteinExistence type="predicted"/>
<dbReference type="KEGG" id="nde:NIDE1496"/>
<accession>B3U4S5</accession>